<evidence type="ECO:0000256" key="1">
    <source>
        <dbReference type="SAM" id="Phobius"/>
    </source>
</evidence>
<feature type="transmembrane region" description="Helical" evidence="1">
    <location>
        <begin position="66"/>
        <end position="86"/>
    </location>
</feature>
<keyword evidence="1" id="KW-0472">Membrane</keyword>
<feature type="transmembrane region" description="Helical" evidence="1">
    <location>
        <begin position="25"/>
        <end position="46"/>
    </location>
</feature>
<gene>
    <name evidence="2" type="ORF">METZ01_LOCUS189075</name>
</gene>
<protein>
    <recommendedName>
        <fullName evidence="3">Na+/H+ antiporter NhaC-like C-terminal domain-containing protein</fullName>
    </recommendedName>
</protein>
<dbReference type="PANTHER" id="PTHR43478">
    <property type="entry name" value="NA+/H+ ANTIPORTER-RELATED"/>
    <property type="match status" value="1"/>
</dbReference>
<feature type="transmembrane region" description="Helical" evidence="1">
    <location>
        <begin position="107"/>
        <end position="128"/>
    </location>
</feature>
<dbReference type="EMBL" id="UINC01038760">
    <property type="protein sequence ID" value="SVB36221.1"/>
    <property type="molecule type" value="Genomic_DNA"/>
</dbReference>
<accession>A0A382DEW5</accession>
<evidence type="ECO:0008006" key="3">
    <source>
        <dbReference type="Google" id="ProtNLM"/>
    </source>
</evidence>
<proteinExistence type="predicted"/>
<organism evidence="2">
    <name type="scientific">marine metagenome</name>
    <dbReference type="NCBI Taxonomy" id="408172"/>
    <lineage>
        <taxon>unclassified sequences</taxon>
        <taxon>metagenomes</taxon>
        <taxon>ecological metagenomes</taxon>
    </lineage>
</organism>
<sequence length="139" mass="15226">METVGWYSIIPPIVAIALAIKTREVYISLGLFVWLGWTIISDWNPVLGLVHGVNTFLDAVTSPGNARTLIFSALIGGIITLTQASGGMEGFVKWVEKMRLGHSRRRVSMFGIGVSMLLFLESNFGLLVSGSVTRPLFDR</sequence>
<reference evidence="2" key="1">
    <citation type="submission" date="2018-05" db="EMBL/GenBank/DDBJ databases">
        <authorList>
            <person name="Lanie J.A."/>
            <person name="Ng W.-L."/>
            <person name="Kazmierczak K.M."/>
            <person name="Andrzejewski T.M."/>
            <person name="Davidsen T.M."/>
            <person name="Wayne K.J."/>
            <person name="Tettelin H."/>
            <person name="Glass J.I."/>
            <person name="Rusch D."/>
            <person name="Podicherti R."/>
            <person name="Tsui H.-C.T."/>
            <person name="Winkler M.E."/>
        </authorList>
    </citation>
    <scope>NUCLEOTIDE SEQUENCE</scope>
</reference>
<feature type="non-terminal residue" evidence="2">
    <location>
        <position position="139"/>
    </location>
</feature>
<name>A0A382DEW5_9ZZZZ</name>
<keyword evidence="1" id="KW-1133">Transmembrane helix</keyword>
<keyword evidence="1" id="KW-0812">Transmembrane</keyword>
<evidence type="ECO:0000313" key="2">
    <source>
        <dbReference type="EMBL" id="SVB36221.1"/>
    </source>
</evidence>
<dbReference type="AlphaFoldDB" id="A0A382DEW5"/>
<dbReference type="PANTHER" id="PTHR43478:SF1">
    <property type="entry name" value="NA+_H+ ANTIPORTER NHAC-LIKE C-TERMINAL DOMAIN-CONTAINING PROTEIN"/>
    <property type="match status" value="1"/>
</dbReference>